<evidence type="ECO:0000313" key="2">
    <source>
        <dbReference type="Proteomes" id="UP001249851"/>
    </source>
</evidence>
<accession>A0AAD9QBV8</accession>
<dbReference type="AlphaFoldDB" id="A0AAD9QBV8"/>
<proteinExistence type="predicted"/>
<reference evidence="1" key="1">
    <citation type="journal article" date="2023" name="G3 (Bethesda)">
        <title>Whole genome assembly and annotation of the endangered Caribbean coral Acropora cervicornis.</title>
        <authorList>
            <person name="Selwyn J.D."/>
            <person name="Vollmer S.V."/>
        </authorList>
    </citation>
    <scope>NUCLEOTIDE SEQUENCE</scope>
    <source>
        <strain evidence="1">K2</strain>
    </source>
</reference>
<gene>
    <name evidence="1" type="ORF">P5673_019193</name>
</gene>
<protein>
    <submittedName>
        <fullName evidence="1">Uncharacterized protein</fullName>
    </submittedName>
</protein>
<dbReference type="Proteomes" id="UP001249851">
    <property type="component" value="Unassembled WGS sequence"/>
</dbReference>
<evidence type="ECO:0000313" key="1">
    <source>
        <dbReference type="EMBL" id="KAK2558479.1"/>
    </source>
</evidence>
<reference evidence="1" key="2">
    <citation type="journal article" date="2023" name="Science">
        <title>Genomic signatures of disease resistance in endangered staghorn corals.</title>
        <authorList>
            <person name="Vollmer S.V."/>
            <person name="Selwyn J.D."/>
            <person name="Despard B.A."/>
            <person name="Roesel C.L."/>
        </authorList>
    </citation>
    <scope>NUCLEOTIDE SEQUENCE</scope>
    <source>
        <strain evidence="1">K2</strain>
    </source>
</reference>
<dbReference type="EMBL" id="JARQWQ010000044">
    <property type="protein sequence ID" value="KAK2558479.1"/>
    <property type="molecule type" value="Genomic_DNA"/>
</dbReference>
<comment type="caution">
    <text evidence="1">The sequence shown here is derived from an EMBL/GenBank/DDBJ whole genome shotgun (WGS) entry which is preliminary data.</text>
</comment>
<feature type="non-terminal residue" evidence="1">
    <location>
        <position position="125"/>
    </location>
</feature>
<sequence>MLISTPQMARYHSLEERDLSMVCGDPALTEREFLVLSHWASTWINTSHGTNTKFEGLEDVITFNWLPVKGNVEFNILKLAHKLLYDKNSFPEYLNLSLHQHQYSKIPKGSGTFQHSAATLFNRLP</sequence>
<name>A0AAD9QBV8_ACRCE</name>
<keyword evidence="2" id="KW-1185">Reference proteome</keyword>
<organism evidence="1 2">
    <name type="scientific">Acropora cervicornis</name>
    <name type="common">Staghorn coral</name>
    <dbReference type="NCBI Taxonomy" id="6130"/>
    <lineage>
        <taxon>Eukaryota</taxon>
        <taxon>Metazoa</taxon>
        <taxon>Cnidaria</taxon>
        <taxon>Anthozoa</taxon>
        <taxon>Hexacorallia</taxon>
        <taxon>Scleractinia</taxon>
        <taxon>Astrocoeniina</taxon>
        <taxon>Acroporidae</taxon>
        <taxon>Acropora</taxon>
    </lineage>
</organism>